<dbReference type="Gene3D" id="3.30.1460.10">
    <property type="match status" value="1"/>
</dbReference>
<dbReference type="SUPFAM" id="SSF69635">
    <property type="entry name" value="Type III secretory system chaperone-like"/>
    <property type="match status" value="1"/>
</dbReference>
<organism evidence="1 2">
    <name type="scientific">Adonisia turfae CCMR0081</name>
    <dbReference type="NCBI Taxonomy" id="2292702"/>
    <lineage>
        <taxon>Bacteria</taxon>
        <taxon>Bacillati</taxon>
        <taxon>Cyanobacteriota</taxon>
        <taxon>Adonisia</taxon>
        <taxon>Adonisia turfae</taxon>
    </lineage>
</organism>
<proteinExistence type="predicted"/>
<comment type="caution">
    <text evidence="1">The sequence shown here is derived from an EMBL/GenBank/DDBJ whole genome shotgun (WGS) entry which is preliminary data.</text>
</comment>
<accession>A0A6M0RUC4</accession>
<gene>
    <name evidence="1" type="ORF">DXZ20_30040</name>
</gene>
<keyword evidence="2" id="KW-1185">Reference proteome</keyword>
<dbReference type="Proteomes" id="UP000481033">
    <property type="component" value="Unassembled WGS sequence"/>
</dbReference>
<name>A0A6M0RUC4_9CYAN</name>
<evidence type="ECO:0000313" key="1">
    <source>
        <dbReference type="EMBL" id="NEZ59808.1"/>
    </source>
</evidence>
<dbReference type="EMBL" id="QXHD01000004">
    <property type="protein sequence ID" value="NEZ59808.1"/>
    <property type="molecule type" value="Genomic_DNA"/>
</dbReference>
<evidence type="ECO:0000313" key="2">
    <source>
        <dbReference type="Proteomes" id="UP000481033"/>
    </source>
</evidence>
<dbReference type="AlphaFoldDB" id="A0A6M0RUC4"/>
<reference evidence="1 2" key="1">
    <citation type="journal article" date="2020" name="Microb. Ecol.">
        <title>Ecogenomics of the Marine Benthic Filamentous Cyanobacterium Adonisia.</title>
        <authorList>
            <person name="Walter J.M."/>
            <person name="Coutinho F.H."/>
            <person name="Leomil L."/>
            <person name="Hargreaves P.I."/>
            <person name="Campeao M.E."/>
            <person name="Vieira V.V."/>
            <person name="Silva B.S."/>
            <person name="Fistarol G.O."/>
            <person name="Salomon P.S."/>
            <person name="Sawabe T."/>
            <person name="Mino S."/>
            <person name="Hosokawa M."/>
            <person name="Miyashita H."/>
            <person name="Maruyama F."/>
            <person name="van Verk M.C."/>
            <person name="Dutilh B.E."/>
            <person name="Thompson C.C."/>
            <person name="Thompson F.L."/>
        </authorList>
    </citation>
    <scope>NUCLEOTIDE SEQUENCE [LARGE SCALE GENOMIC DNA]</scope>
    <source>
        <strain evidence="1 2">CCMR0081</strain>
    </source>
</reference>
<protein>
    <submittedName>
        <fullName evidence="1">Uncharacterized protein</fullName>
    </submittedName>
</protein>
<sequence>MKFTNGAQELTYERVQDYLSGSVFKKTVRASDEKPYFDLIYQNTTLIELYILPWEAHPYPDKELAIVRASSCVAIGCGPELYLLRFLLDENRKMRFGSFQTDEAGTVFFANRILGGQHMDPTELEVCLLSVGAIASHYSDIMLDKFDGQRARNSTPTSKL</sequence>
<dbReference type="RefSeq" id="WP_163702626.1">
    <property type="nucleotide sequence ID" value="NZ_QXHD01000004.1"/>
</dbReference>